<dbReference type="Proteomes" id="UP000253034">
    <property type="component" value="Unassembled WGS sequence"/>
</dbReference>
<dbReference type="RefSeq" id="WP_114297628.1">
    <property type="nucleotide sequence ID" value="NZ_QPJT01000009.1"/>
</dbReference>
<dbReference type="SUPFAM" id="SSF53448">
    <property type="entry name" value="Nucleotide-diphospho-sugar transferases"/>
    <property type="match status" value="1"/>
</dbReference>
<dbReference type="AlphaFoldDB" id="A0A369B5V9"/>
<gene>
    <name evidence="2" type="ORF">DFR58_109129</name>
</gene>
<feature type="domain" description="Glycosyltransferase 2-like" evidence="1">
    <location>
        <begin position="5"/>
        <end position="143"/>
    </location>
</feature>
<dbReference type="OrthoDB" id="9815923at2"/>
<evidence type="ECO:0000259" key="1">
    <source>
        <dbReference type="Pfam" id="PF00535"/>
    </source>
</evidence>
<evidence type="ECO:0000313" key="3">
    <source>
        <dbReference type="Proteomes" id="UP000253034"/>
    </source>
</evidence>
<dbReference type="CDD" id="cd02511">
    <property type="entry name" value="Beta4Glucosyltransferase"/>
    <property type="match status" value="1"/>
</dbReference>
<comment type="caution">
    <text evidence="2">The sequence shown here is derived from an EMBL/GenBank/DDBJ whole genome shotgun (WGS) entry which is preliminary data.</text>
</comment>
<dbReference type="Gene3D" id="3.90.550.10">
    <property type="entry name" value="Spore Coat Polysaccharide Biosynthesis Protein SpsA, Chain A"/>
    <property type="match status" value="1"/>
</dbReference>
<dbReference type="PANTHER" id="PTHR43630:SF2">
    <property type="entry name" value="GLYCOSYLTRANSFERASE"/>
    <property type="match status" value="1"/>
</dbReference>
<protein>
    <submittedName>
        <fullName evidence="2">Tetratricopeptide repeat protein</fullName>
    </submittedName>
</protein>
<dbReference type="InterPro" id="IPR029044">
    <property type="entry name" value="Nucleotide-diphossugar_trans"/>
</dbReference>
<name>A0A369B5V9_9FIRM</name>
<proteinExistence type="predicted"/>
<dbReference type="InterPro" id="IPR011990">
    <property type="entry name" value="TPR-like_helical_dom_sf"/>
</dbReference>
<dbReference type="InterPro" id="IPR019734">
    <property type="entry name" value="TPR_rpt"/>
</dbReference>
<organism evidence="2 3">
    <name type="scientific">Anaerobacterium chartisolvens</name>
    <dbReference type="NCBI Taxonomy" id="1297424"/>
    <lineage>
        <taxon>Bacteria</taxon>
        <taxon>Bacillati</taxon>
        <taxon>Bacillota</taxon>
        <taxon>Clostridia</taxon>
        <taxon>Eubacteriales</taxon>
        <taxon>Oscillospiraceae</taxon>
        <taxon>Anaerobacterium</taxon>
    </lineage>
</organism>
<dbReference type="PANTHER" id="PTHR43630">
    <property type="entry name" value="POLY-BETA-1,6-N-ACETYL-D-GLUCOSAMINE SYNTHASE"/>
    <property type="match status" value="1"/>
</dbReference>
<dbReference type="InterPro" id="IPR001173">
    <property type="entry name" value="Glyco_trans_2-like"/>
</dbReference>
<dbReference type="Pfam" id="PF00535">
    <property type="entry name" value="Glycos_transf_2"/>
    <property type="match status" value="1"/>
</dbReference>
<dbReference type="Gene3D" id="1.25.40.10">
    <property type="entry name" value="Tetratricopeptide repeat domain"/>
    <property type="match status" value="1"/>
</dbReference>
<dbReference type="Pfam" id="PF13181">
    <property type="entry name" value="TPR_8"/>
    <property type="match status" value="1"/>
</dbReference>
<sequence>MITVSLCMIVKNEQDTIARCLESVKDIVDEIIIVDTGSTDKTKDIANAFTSKIYDFEWIDDFSAARNYSFSKAEMDYIMWLDADDVILEEDRIKFIKMKEILPQDVDIVVMQYNTGFDHMGNVIMSFYRERIFKRIRNFKWNDCIHEYICLTGNITCVNICITHKKIHSEAGRNLRIFEKLISQGSELSVRNLFYYARELLYNGKTDDAIVYFNKFLDTEQGWVENKINACDDLAKCYLMKNDRKNALKAMLRSFGYGIPRAEICCQLGYYYMHDNDYKTASFWFELATRLEKPEYSLGFVLHDFWGYIPNIELCVCHFKLGNIKESLKYNNKAAEYKPDDPSVLYNKSFFKSISCNEL</sequence>
<keyword evidence="3" id="KW-1185">Reference proteome</keyword>
<reference evidence="2 3" key="1">
    <citation type="submission" date="2018-07" db="EMBL/GenBank/DDBJ databases">
        <title>Genomic Encyclopedia of Type Strains, Phase IV (KMG-IV): sequencing the most valuable type-strain genomes for metagenomic binning, comparative biology and taxonomic classification.</title>
        <authorList>
            <person name="Goeker M."/>
        </authorList>
    </citation>
    <scope>NUCLEOTIDE SEQUENCE [LARGE SCALE GENOMIC DNA]</scope>
    <source>
        <strain evidence="2 3">DSM 27016</strain>
    </source>
</reference>
<dbReference type="EMBL" id="QPJT01000009">
    <property type="protein sequence ID" value="RCX16902.1"/>
    <property type="molecule type" value="Genomic_DNA"/>
</dbReference>
<evidence type="ECO:0000313" key="2">
    <source>
        <dbReference type="EMBL" id="RCX16902.1"/>
    </source>
</evidence>
<dbReference type="SUPFAM" id="SSF81901">
    <property type="entry name" value="HCP-like"/>
    <property type="match status" value="1"/>
</dbReference>
<accession>A0A369B5V9</accession>